<name>A0ABS8URQ1_DATST</name>
<dbReference type="Proteomes" id="UP000823775">
    <property type="component" value="Unassembled WGS sequence"/>
</dbReference>
<protein>
    <submittedName>
        <fullName evidence="1">Uncharacterized protein</fullName>
    </submittedName>
</protein>
<accession>A0ABS8URQ1</accession>
<keyword evidence="2" id="KW-1185">Reference proteome</keyword>
<evidence type="ECO:0000313" key="1">
    <source>
        <dbReference type="EMBL" id="MCD9561523.1"/>
    </source>
</evidence>
<organism evidence="1 2">
    <name type="scientific">Datura stramonium</name>
    <name type="common">Jimsonweed</name>
    <name type="synonym">Common thornapple</name>
    <dbReference type="NCBI Taxonomy" id="4076"/>
    <lineage>
        <taxon>Eukaryota</taxon>
        <taxon>Viridiplantae</taxon>
        <taxon>Streptophyta</taxon>
        <taxon>Embryophyta</taxon>
        <taxon>Tracheophyta</taxon>
        <taxon>Spermatophyta</taxon>
        <taxon>Magnoliopsida</taxon>
        <taxon>eudicotyledons</taxon>
        <taxon>Gunneridae</taxon>
        <taxon>Pentapetalae</taxon>
        <taxon>asterids</taxon>
        <taxon>lamiids</taxon>
        <taxon>Solanales</taxon>
        <taxon>Solanaceae</taxon>
        <taxon>Solanoideae</taxon>
        <taxon>Datureae</taxon>
        <taxon>Datura</taxon>
    </lineage>
</organism>
<proteinExistence type="predicted"/>
<evidence type="ECO:0000313" key="2">
    <source>
        <dbReference type="Proteomes" id="UP000823775"/>
    </source>
</evidence>
<reference evidence="1 2" key="1">
    <citation type="journal article" date="2021" name="BMC Genomics">
        <title>Datura genome reveals duplications of psychoactive alkaloid biosynthetic genes and high mutation rate following tissue culture.</title>
        <authorList>
            <person name="Rajewski A."/>
            <person name="Carter-House D."/>
            <person name="Stajich J."/>
            <person name="Litt A."/>
        </authorList>
    </citation>
    <scope>NUCLEOTIDE SEQUENCE [LARGE SCALE GENOMIC DNA]</scope>
    <source>
        <strain evidence="1">AR-01</strain>
    </source>
</reference>
<dbReference type="EMBL" id="JACEIK010002491">
    <property type="protein sequence ID" value="MCD9561523.1"/>
    <property type="molecule type" value="Genomic_DNA"/>
</dbReference>
<sequence>MWLDLVYSRLIPSRNTSKVPIEFSILLACIIDHVHINMGEIIADQFKRKAKQQATTLSFPNLTNSVITLATKIDKEAQVIKRAKYTGNMTPPSPSTSTHTTTTPLYIAEYHNSPSPDLLNIAQRANMHEKQLVQLARLFRP</sequence>
<comment type="caution">
    <text evidence="1">The sequence shown here is derived from an EMBL/GenBank/DDBJ whole genome shotgun (WGS) entry which is preliminary data.</text>
</comment>
<gene>
    <name evidence="1" type="ORF">HAX54_020685</name>
</gene>